<organism evidence="1">
    <name type="scientific">Ignisphaera aggregans</name>
    <dbReference type="NCBI Taxonomy" id="334771"/>
    <lineage>
        <taxon>Archaea</taxon>
        <taxon>Thermoproteota</taxon>
        <taxon>Thermoprotei</taxon>
        <taxon>Desulfurococcales</taxon>
        <taxon>Desulfurococcaceae</taxon>
        <taxon>Ignisphaera</taxon>
    </lineage>
</organism>
<dbReference type="EMBL" id="DTCA01000046">
    <property type="protein sequence ID" value="HGM07017.1"/>
    <property type="molecule type" value="Genomic_DNA"/>
</dbReference>
<protein>
    <submittedName>
        <fullName evidence="1">Uncharacterized protein</fullName>
    </submittedName>
</protein>
<comment type="caution">
    <text evidence="1">The sequence shown here is derived from an EMBL/GenBank/DDBJ whole genome shotgun (WGS) entry which is preliminary data.</text>
</comment>
<reference evidence="1" key="1">
    <citation type="journal article" date="2020" name="mSystems">
        <title>Genome- and Community-Level Interaction Insights into Carbon Utilization and Element Cycling Functions of Hydrothermarchaeota in Hydrothermal Sediment.</title>
        <authorList>
            <person name="Zhou Z."/>
            <person name="Liu Y."/>
            <person name="Xu W."/>
            <person name="Pan J."/>
            <person name="Luo Z.H."/>
            <person name="Li M."/>
        </authorList>
    </citation>
    <scope>NUCLEOTIDE SEQUENCE [LARGE SCALE GENOMIC DNA]</scope>
    <source>
        <strain evidence="1">SpSt-658</strain>
    </source>
</reference>
<dbReference type="AlphaFoldDB" id="A0A7C4H700"/>
<gene>
    <name evidence="1" type="ORF">ENU31_01215</name>
</gene>
<name>A0A7C4H700_9CREN</name>
<proteinExistence type="predicted"/>
<accession>A0A7C4H700</accession>
<sequence>MSTTTISIGSTGITVASILNPCFKGIVDAGAIAKYLLNTITIIKRYDLPVHIYLTKDVAERIGNILTSMGIRFKLVPVDKMTPPYIYIYSNDQYYAVKTMDENGKNASEFSVLSSKFIEELHTLVTKKKKNSKLKDEEIEELIIHLDSSTYTKKNEKEHTNKKRGDNQ</sequence>
<evidence type="ECO:0000313" key="1">
    <source>
        <dbReference type="EMBL" id="HGM07017.1"/>
    </source>
</evidence>